<feature type="region of interest" description="Disordered" evidence="1">
    <location>
        <begin position="312"/>
        <end position="370"/>
    </location>
</feature>
<sequence>MCDPVAVPQSVGFELSQKKLPERLNSNASVSDLSEAASDMSLSTSPGSDMVVQSVKDPMLVSTFPESASDVSSHSAQQSCPNKRPLVRKLSSNPYTTSSEMSPCDDHPHIMGTHSYAVGESRLYRKMEDITDMSFRECYSHTSTLRAISNPVISDCPDESDEDNDEEEDSSNDEKQQGQISLEYSPDSGDCIKSISTIPSCQSQLENSKHLLHTDEFRPVLSSEILTSSLESTQVTHHNSHQWQQHQEQKYNHNNHYHQQQFYTNSNIYSGISNTSPTNAFGNTINGYQCHRNENEIYNITSETNDYTSACNEHHTDSVLSPPPKSKEINSWGHFHKSSESNYRYRRSHHSSDSDEDDVAGSSKTHQKQINSRLSVYQSHLCNCSPTSPSQPPSVHRAHVHNNPTRSSTERQLWIQNGIGPQEFKERFLVSLLLILHQ</sequence>
<evidence type="ECO:0000313" key="2">
    <source>
        <dbReference type="EMBL" id="CEK75813.1"/>
    </source>
</evidence>
<protein>
    <submittedName>
        <fullName evidence="2">Uncharacterized protein</fullName>
    </submittedName>
</protein>
<proteinExistence type="predicted"/>
<feature type="compositionally biased region" description="Acidic residues" evidence="1">
    <location>
        <begin position="156"/>
        <end position="171"/>
    </location>
</feature>
<dbReference type="EMBL" id="HACG01028948">
    <property type="protein sequence ID" value="CEK75813.1"/>
    <property type="molecule type" value="Transcribed_RNA"/>
</dbReference>
<feature type="region of interest" description="Disordered" evidence="1">
    <location>
        <begin position="150"/>
        <end position="186"/>
    </location>
</feature>
<feature type="compositionally biased region" description="Polar residues" evidence="1">
    <location>
        <begin position="65"/>
        <end position="81"/>
    </location>
</feature>
<evidence type="ECO:0000256" key="1">
    <source>
        <dbReference type="SAM" id="MobiDB-lite"/>
    </source>
</evidence>
<accession>A0A0B7A4S6</accession>
<name>A0A0B7A4S6_9EUPU</name>
<dbReference type="AlphaFoldDB" id="A0A0B7A4S6"/>
<gene>
    <name evidence="2" type="primary">ORF97141</name>
</gene>
<organism evidence="2">
    <name type="scientific">Arion vulgaris</name>
    <dbReference type="NCBI Taxonomy" id="1028688"/>
    <lineage>
        <taxon>Eukaryota</taxon>
        <taxon>Metazoa</taxon>
        <taxon>Spiralia</taxon>
        <taxon>Lophotrochozoa</taxon>
        <taxon>Mollusca</taxon>
        <taxon>Gastropoda</taxon>
        <taxon>Heterobranchia</taxon>
        <taxon>Euthyneura</taxon>
        <taxon>Panpulmonata</taxon>
        <taxon>Eupulmonata</taxon>
        <taxon>Stylommatophora</taxon>
        <taxon>Helicina</taxon>
        <taxon>Arionoidea</taxon>
        <taxon>Arionidae</taxon>
        <taxon>Arion</taxon>
    </lineage>
</organism>
<feature type="region of interest" description="Disordered" evidence="1">
    <location>
        <begin position="1"/>
        <end position="50"/>
    </location>
</feature>
<reference evidence="2" key="1">
    <citation type="submission" date="2014-12" db="EMBL/GenBank/DDBJ databases">
        <title>Insight into the proteome of Arion vulgaris.</title>
        <authorList>
            <person name="Aradska J."/>
            <person name="Bulat T."/>
            <person name="Smidak R."/>
            <person name="Sarate P."/>
            <person name="Gangsoo J."/>
            <person name="Sialana F."/>
            <person name="Bilban M."/>
            <person name="Lubec G."/>
        </authorList>
    </citation>
    <scope>NUCLEOTIDE SEQUENCE</scope>
    <source>
        <tissue evidence="2">Skin</tissue>
    </source>
</reference>
<feature type="region of interest" description="Disordered" evidence="1">
    <location>
        <begin position="65"/>
        <end position="88"/>
    </location>
</feature>
<feature type="non-terminal residue" evidence="2">
    <location>
        <position position="438"/>
    </location>
</feature>
<feature type="region of interest" description="Disordered" evidence="1">
    <location>
        <begin position="383"/>
        <end position="409"/>
    </location>
</feature>